<evidence type="ECO:0000256" key="1">
    <source>
        <dbReference type="SAM" id="MobiDB-lite"/>
    </source>
</evidence>
<feature type="region of interest" description="Disordered" evidence="1">
    <location>
        <begin position="80"/>
        <end position="312"/>
    </location>
</feature>
<sequence length="890" mass="96957">MAAEAVPPPSFEAQGHEEYIDYSEDDAAAPAVAAQNSNRTSFSANAHLVTENYEEAAASVQIDDQSIDLQAVEVTTVTNDALPDGSGQDLLEAGNSESATTVNQAPQDIEDVSFNDNEISWEDGNDDQAGDASDAHLDAEKSEWQLVDDDIHLAEEESDLPKGIADTEEKPQGDEEDAHESTGNAESVHDNAQGLSGADAEPLLQEHISDLQGADADGDLHEIDYFDDSNAAVDASMDTAAEMQPESNVPDQEDVRNTHSDREDTDRAIDENDGSFSPHEAEDSVVAVEEEEEDDAHNQDFNGQANDAEEYTATGEDTSIHDRMDYEDELLANVQSPDSDDARSNDDTEIPAVTVSYKGVEYPFFYNSPDSEGKECFFDDLSLLHCKMEGVLAGFRRELANELGPFDELVFQIDELGLEFAESTQPDLISDITLGQVISVFDSLVKNQDADASKPLYALLVTRPNCKKRWLSLVDDAYNGKGLDEVSYYFASQAQSEMAEPEIPDDGPGMVGEDDNADATAWPDSPAESKHDDQDDAQAQDLDEDVPSALEEAANEDDDVGTGIAEEDDDPTKVDDTVDESAFDAELTAVVEDLDGEATMIDTDINLLDESTVVADTDVVESNAMTEAMEDQEPQTSGENGNPDSSLSDPCFYPQFCLCVECASTYTTDDMADNDYAYASLVRNTRQTAQNHQSTRFHVPSLEVPIEGFPRSQIRHLHSRSDVSMAFSSTTNADDSFQVPGIDNSNPLVNTDAEDEVDLLNAVENDPQWPNDEDSAALVDQIIEATDENATNKVTPNTSATSTLNGDEVTYENNELDVNADVGENDINENDGADVEGQDDELEEIDWREFPGQGDDEVSESPAVVGKRPRSDVDDLLDDEAEKDVKRRRS</sequence>
<organism evidence="2 3">
    <name type="scientific">Colletotrichum asianum</name>
    <dbReference type="NCBI Taxonomy" id="702518"/>
    <lineage>
        <taxon>Eukaryota</taxon>
        <taxon>Fungi</taxon>
        <taxon>Dikarya</taxon>
        <taxon>Ascomycota</taxon>
        <taxon>Pezizomycotina</taxon>
        <taxon>Sordariomycetes</taxon>
        <taxon>Hypocreomycetidae</taxon>
        <taxon>Glomerellales</taxon>
        <taxon>Glomerellaceae</taxon>
        <taxon>Colletotrichum</taxon>
        <taxon>Colletotrichum gloeosporioides species complex</taxon>
    </lineage>
</organism>
<proteinExistence type="predicted"/>
<protein>
    <submittedName>
        <fullName evidence="2">Uncharacterized protein</fullName>
    </submittedName>
</protein>
<comment type="caution">
    <text evidence="2">The sequence shown here is derived from an EMBL/GenBank/DDBJ whole genome shotgun (WGS) entry which is preliminary data.</text>
</comment>
<gene>
    <name evidence="2" type="ORF">GQ607_005164</name>
</gene>
<dbReference type="OrthoDB" id="5339076at2759"/>
<keyword evidence="3" id="KW-1185">Reference proteome</keyword>
<feature type="compositionally biased region" description="Acidic residues" evidence="1">
    <location>
        <begin position="553"/>
        <end position="570"/>
    </location>
</feature>
<feature type="region of interest" description="Disordered" evidence="1">
    <location>
        <begin position="627"/>
        <end position="646"/>
    </location>
</feature>
<feature type="compositionally biased region" description="Acidic residues" evidence="1">
    <location>
        <begin position="108"/>
        <end position="129"/>
    </location>
</feature>
<feature type="compositionally biased region" description="Basic and acidic residues" evidence="1">
    <location>
        <begin position="133"/>
        <end position="155"/>
    </location>
</feature>
<feature type="region of interest" description="Disordered" evidence="1">
    <location>
        <begin position="496"/>
        <end position="539"/>
    </location>
</feature>
<feature type="compositionally biased region" description="Basic and acidic residues" evidence="1">
    <location>
        <begin position="253"/>
        <end position="270"/>
    </location>
</feature>
<dbReference type="Proteomes" id="UP000434172">
    <property type="component" value="Unassembled WGS sequence"/>
</dbReference>
<evidence type="ECO:0000313" key="2">
    <source>
        <dbReference type="EMBL" id="KAF0327620.1"/>
    </source>
</evidence>
<feature type="compositionally biased region" description="Polar residues" evidence="1">
    <location>
        <begin position="634"/>
        <end position="646"/>
    </location>
</feature>
<evidence type="ECO:0000313" key="3">
    <source>
        <dbReference type="Proteomes" id="UP000434172"/>
    </source>
</evidence>
<accession>A0A8H3WJH8</accession>
<dbReference type="EMBL" id="WOWK01000022">
    <property type="protein sequence ID" value="KAF0327620.1"/>
    <property type="molecule type" value="Genomic_DNA"/>
</dbReference>
<dbReference type="Pfam" id="PF10336">
    <property type="entry name" value="DUF2420"/>
    <property type="match status" value="1"/>
</dbReference>
<dbReference type="AlphaFoldDB" id="A0A8H3WJH8"/>
<feature type="region of interest" description="Disordered" evidence="1">
    <location>
        <begin position="553"/>
        <end position="575"/>
    </location>
</feature>
<dbReference type="InterPro" id="IPR018822">
    <property type="entry name" value="UPF0646"/>
</dbReference>
<reference evidence="2 3" key="1">
    <citation type="submission" date="2019-12" db="EMBL/GenBank/DDBJ databases">
        <title>A genome sequence resource for the geographically widespread anthracnose pathogen Colletotrichum asianum.</title>
        <authorList>
            <person name="Meng Y."/>
        </authorList>
    </citation>
    <scope>NUCLEOTIDE SEQUENCE [LARGE SCALE GENOMIC DNA]</scope>
    <source>
        <strain evidence="2 3">ICMP 18580</strain>
    </source>
</reference>
<feature type="region of interest" description="Disordered" evidence="1">
    <location>
        <begin position="849"/>
        <end position="890"/>
    </location>
</feature>
<name>A0A8H3WJH8_9PEZI</name>
<feature type="compositionally biased region" description="Polar residues" evidence="1">
    <location>
        <begin position="95"/>
        <end position="106"/>
    </location>
</feature>